<evidence type="ECO:0000256" key="2">
    <source>
        <dbReference type="ARBA" id="ARBA00022490"/>
    </source>
</evidence>
<dbReference type="GO" id="GO:0005737">
    <property type="term" value="C:cytoplasm"/>
    <property type="evidence" value="ECO:0007669"/>
    <property type="project" value="UniProtKB-SubCell"/>
</dbReference>
<evidence type="ECO:0000256" key="8">
    <source>
        <dbReference type="PROSITE-ProRule" id="PRU00169"/>
    </source>
</evidence>
<evidence type="ECO:0000313" key="11">
    <source>
        <dbReference type="EMBL" id="MDG0814137.1"/>
    </source>
</evidence>
<protein>
    <submittedName>
        <fullName evidence="11">Response regulator</fullName>
    </submittedName>
</protein>
<dbReference type="AlphaFoldDB" id="A0A9X4QY07"/>
<dbReference type="EMBL" id="JAPDIA010000009">
    <property type="protein sequence ID" value="MDG0814137.1"/>
    <property type="molecule type" value="Genomic_DNA"/>
</dbReference>
<dbReference type="InterPro" id="IPR009057">
    <property type="entry name" value="Homeodomain-like_sf"/>
</dbReference>
<evidence type="ECO:0000259" key="9">
    <source>
        <dbReference type="PROSITE" id="PS01124"/>
    </source>
</evidence>
<dbReference type="PROSITE" id="PS50110">
    <property type="entry name" value="RESPONSE_REGULATORY"/>
    <property type="match status" value="1"/>
</dbReference>
<keyword evidence="4" id="KW-0902">Two-component regulatory system</keyword>
<dbReference type="GO" id="GO:0003700">
    <property type="term" value="F:DNA-binding transcription factor activity"/>
    <property type="evidence" value="ECO:0007669"/>
    <property type="project" value="InterPro"/>
</dbReference>
<dbReference type="Gene3D" id="1.10.10.60">
    <property type="entry name" value="Homeodomain-like"/>
    <property type="match status" value="2"/>
</dbReference>
<keyword evidence="3 8" id="KW-0597">Phosphoprotein</keyword>
<feature type="domain" description="Response regulatory" evidence="10">
    <location>
        <begin position="3"/>
        <end position="120"/>
    </location>
</feature>
<proteinExistence type="predicted"/>
<evidence type="ECO:0000313" key="12">
    <source>
        <dbReference type="Proteomes" id="UP001153404"/>
    </source>
</evidence>
<dbReference type="InterPro" id="IPR051552">
    <property type="entry name" value="HptR"/>
</dbReference>
<dbReference type="PANTHER" id="PTHR42713">
    <property type="entry name" value="HISTIDINE KINASE-RELATED"/>
    <property type="match status" value="1"/>
</dbReference>
<dbReference type="SUPFAM" id="SSF52172">
    <property type="entry name" value="CheY-like"/>
    <property type="match status" value="1"/>
</dbReference>
<evidence type="ECO:0000259" key="10">
    <source>
        <dbReference type="PROSITE" id="PS50110"/>
    </source>
</evidence>
<evidence type="ECO:0000256" key="6">
    <source>
        <dbReference type="ARBA" id="ARBA00023125"/>
    </source>
</evidence>
<comment type="subcellular location">
    <subcellularLocation>
        <location evidence="1">Cytoplasm</location>
    </subcellularLocation>
</comment>
<comment type="caution">
    <text evidence="11">The sequence shown here is derived from an EMBL/GenBank/DDBJ whole genome shotgun (WGS) entry which is preliminary data.</text>
</comment>
<dbReference type="RefSeq" id="WP_277538818.1">
    <property type="nucleotide sequence ID" value="NZ_JAPDIA010000009.1"/>
</dbReference>
<gene>
    <name evidence="11" type="ORF">OMP40_36310</name>
</gene>
<dbReference type="InterPro" id="IPR011006">
    <property type="entry name" value="CheY-like_superfamily"/>
</dbReference>
<keyword evidence="7" id="KW-0804">Transcription</keyword>
<feature type="modified residue" description="4-aspartylphosphate" evidence="8">
    <location>
        <position position="55"/>
    </location>
</feature>
<dbReference type="InterPro" id="IPR020449">
    <property type="entry name" value="Tscrpt_reg_AraC-type_HTH"/>
</dbReference>
<dbReference type="GO" id="GO:0000160">
    <property type="term" value="P:phosphorelay signal transduction system"/>
    <property type="evidence" value="ECO:0007669"/>
    <property type="project" value="UniProtKB-KW"/>
</dbReference>
<dbReference type="Proteomes" id="UP001153404">
    <property type="component" value="Unassembled WGS sequence"/>
</dbReference>
<evidence type="ECO:0000256" key="5">
    <source>
        <dbReference type="ARBA" id="ARBA00023015"/>
    </source>
</evidence>
<keyword evidence="12" id="KW-1185">Reference proteome</keyword>
<keyword evidence="5" id="KW-0805">Transcription regulation</keyword>
<evidence type="ECO:0000256" key="7">
    <source>
        <dbReference type="ARBA" id="ARBA00023163"/>
    </source>
</evidence>
<dbReference type="SMART" id="SM00342">
    <property type="entry name" value="HTH_ARAC"/>
    <property type="match status" value="1"/>
</dbReference>
<dbReference type="Pfam" id="PF12833">
    <property type="entry name" value="HTH_18"/>
    <property type="match status" value="1"/>
</dbReference>
<dbReference type="PANTHER" id="PTHR42713:SF3">
    <property type="entry name" value="TRANSCRIPTIONAL REGULATORY PROTEIN HPTR"/>
    <property type="match status" value="1"/>
</dbReference>
<dbReference type="CDD" id="cd17536">
    <property type="entry name" value="REC_YesN-like"/>
    <property type="match status" value="1"/>
</dbReference>
<dbReference type="SUPFAM" id="SSF46689">
    <property type="entry name" value="Homeodomain-like"/>
    <property type="match status" value="1"/>
</dbReference>
<reference evidence="11" key="1">
    <citation type="submission" date="2022-10" db="EMBL/GenBank/DDBJ databases">
        <title>Comparative genomic analysis of Cohnella hashimotonis sp. nov., isolated from the International Space Station.</title>
        <authorList>
            <person name="Simpson A."/>
            <person name="Venkateswaran K."/>
        </authorList>
    </citation>
    <scope>NUCLEOTIDE SEQUENCE</scope>
    <source>
        <strain evidence="11">DSM 28161</strain>
    </source>
</reference>
<dbReference type="InterPro" id="IPR018060">
    <property type="entry name" value="HTH_AraC"/>
</dbReference>
<evidence type="ECO:0000256" key="4">
    <source>
        <dbReference type="ARBA" id="ARBA00023012"/>
    </source>
</evidence>
<evidence type="ECO:0000256" key="3">
    <source>
        <dbReference type="ARBA" id="ARBA00022553"/>
    </source>
</evidence>
<keyword evidence="6" id="KW-0238">DNA-binding</keyword>
<dbReference type="PRINTS" id="PR00032">
    <property type="entry name" value="HTHARAC"/>
</dbReference>
<accession>A0A9X4QY07</accession>
<evidence type="ECO:0000256" key="1">
    <source>
        <dbReference type="ARBA" id="ARBA00004496"/>
    </source>
</evidence>
<sequence length="343" mass="39336">MIQALIVDDEHLVRKGLRMLFPWQKYGVEVAGEAASGEKAMQFLREHPVQLLMTDITMPGMSGLELIRQAQRHDASIKAVILTCHQDFEYIQEALRMGAVDYIVKTQLEEMDLDQALARIVRAVRAETPETRPSGRQASAFKDVAERAGSVRWVMDDDEFESLLAGIRQLNPDAGQLGELWRTSMERLQLSFPMFDWQEKESGESASADAYGLEQRLRKLREALQAWLRRSGYSEDIIQAIVKAVGRIAEQPVAHVKQGEVSQWVNLSKNYFSTSFRDIMRLTFSHFLQTVSVRAARELLVTTNYPVYWIAERCGFADQRYFSKLFKEQTGLLPSEYRQRHGK</sequence>
<dbReference type="SMART" id="SM00448">
    <property type="entry name" value="REC"/>
    <property type="match status" value="1"/>
</dbReference>
<dbReference type="PROSITE" id="PS01124">
    <property type="entry name" value="HTH_ARAC_FAMILY_2"/>
    <property type="match status" value="1"/>
</dbReference>
<name>A0A9X4QY07_9BACL</name>
<keyword evidence="2" id="KW-0963">Cytoplasm</keyword>
<feature type="domain" description="HTH araC/xylS-type" evidence="9">
    <location>
        <begin position="239"/>
        <end position="340"/>
    </location>
</feature>
<dbReference type="InterPro" id="IPR001789">
    <property type="entry name" value="Sig_transdc_resp-reg_receiver"/>
</dbReference>
<organism evidence="11 12">
    <name type="scientific">Cohnella rhizosphaerae</name>
    <dbReference type="NCBI Taxonomy" id="1457232"/>
    <lineage>
        <taxon>Bacteria</taxon>
        <taxon>Bacillati</taxon>
        <taxon>Bacillota</taxon>
        <taxon>Bacilli</taxon>
        <taxon>Bacillales</taxon>
        <taxon>Paenibacillaceae</taxon>
        <taxon>Cohnella</taxon>
    </lineage>
</organism>
<dbReference type="Pfam" id="PF00072">
    <property type="entry name" value="Response_reg"/>
    <property type="match status" value="1"/>
</dbReference>
<dbReference type="GO" id="GO:0043565">
    <property type="term" value="F:sequence-specific DNA binding"/>
    <property type="evidence" value="ECO:0007669"/>
    <property type="project" value="InterPro"/>
</dbReference>
<dbReference type="Gene3D" id="3.40.50.2300">
    <property type="match status" value="1"/>
</dbReference>